<name>A0A437UQT3_ENTAV</name>
<dbReference type="EMBL" id="RYZS01000001">
    <property type="protein sequence ID" value="RVU95896.1"/>
    <property type="molecule type" value="Genomic_DNA"/>
</dbReference>
<evidence type="ECO:0000313" key="1">
    <source>
        <dbReference type="EMBL" id="RVU95896.1"/>
    </source>
</evidence>
<accession>A0A437UQT3</accession>
<organism evidence="1 2">
    <name type="scientific">Enterococcus avium</name>
    <name type="common">Streptococcus avium</name>
    <dbReference type="NCBI Taxonomy" id="33945"/>
    <lineage>
        <taxon>Bacteria</taxon>
        <taxon>Bacillati</taxon>
        <taxon>Bacillota</taxon>
        <taxon>Bacilli</taxon>
        <taxon>Lactobacillales</taxon>
        <taxon>Enterococcaceae</taxon>
        <taxon>Enterococcus</taxon>
    </lineage>
</organism>
<dbReference type="RefSeq" id="WP_127979381.1">
    <property type="nucleotide sequence ID" value="NZ_JBPFKW010000101.1"/>
</dbReference>
<dbReference type="Proteomes" id="UP000288388">
    <property type="component" value="Unassembled WGS sequence"/>
</dbReference>
<reference evidence="1 2" key="1">
    <citation type="submission" date="2018-12" db="EMBL/GenBank/DDBJ databases">
        <title>A novel vanA-carrying plasmid in a clinical isolate of Enterococcus avium.</title>
        <authorList>
            <person name="Bernasconi O.J."/>
            <person name="Luzzaro F."/>
            <person name="Endimiani A."/>
        </authorList>
    </citation>
    <scope>NUCLEOTIDE SEQUENCE [LARGE SCALE GENOMIC DNA]</scope>
    <source>
        <strain evidence="1 2">LC0559/18</strain>
    </source>
</reference>
<gene>
    <name evidence="1" type="ORF">EK398_14195</name>
</gene>
<dbReference type="InterPro" id="IPR032080">
    <property type="entry name" value="DUF4809"/>
</dbReference>
<proteinExistence type="predicted"/>
<comment type="caution">
    <text evidence="1">The sequence shown here is derived from an EMBL/GenBank/DDBJ whole genome shotgun (WGS) entry which is preliminary data.</text>
</comment>
<dbReference type="Pfam" id="PF16067">
    <property type="entry name" value="DUF4809"/>
    <property type="match status" value="1"/>
</dbReference>
<sequence>MEKAIITSKERITEGGCNACGFVKCITYTIHFEDGRSAALDALDLPSLVRTIAIKNGWREWVEIIGVGEERVHLVKNSQVVSMDETAHEICYKKEWRRIESPKQFEDTKRLFEQVNGILETIFDVEGYLIKLRKKKCLSN</sequence>
<dbReference type="AlphaFoldDB" id="A0A437UQT3"/>
<protein>
    <submittedName>
        <fullName evidence="1">DUF4809 family protein</fullName>
    </submittedName>
</protein>
<evidence type="ECO:0000313" key="2">
    <source>
        <dbReference type="Proteomes" id="UP000288388"/>
    </source>
</evidence>